<comment type="caution">
    <text evidence="1">The sequence shown here is derived from an EMBL/GenBank/DDBJ whole genome shotgun (WGS) entry which is preliminary data.</text>
</comment>
<proteinExistence type="predicted"/>
<sequence>MFNRSLRQMVGVTLMSFPLLLSGGFYNSIEAQEYDSVEFTLVNGTNRVLEEFYVSHPSEEVWGNNILDFTLQPGEEATITINDGLPDCKYDLKVTLGPGNGVGRGQLEQTNVEICDDATYTYQ</sequence>
<keyword evidence="2" id="KW-1185">Reference proteome</keyword>
<gene>
    <name evidence="1" type="ORF">NG799_09095</name>
</gene>
<dbReference type="RefSeq" id="WP_368006130.1">
    <property type="nucleotide sequence ID" value="NZ_JAMXFF010000011.1"/>
</dbReference>
<accession>A0ABT2MSG4</accession>
<organism evidence="1 2">
    <name type="scientific">Laspinema palackyanum D2a</name>
    <dbReference type="NCBI Taxonomy" id="2953684"/>
    <lineage>
        <taxon>Bacteria</taxon>
        <taxon>Bacillati</taxon>
        <taxon>Cyanobacteriota</taxon>
        <taxon>Cyanophyceae</taxon>
        <taxon>Oscillatoriophycideae</taxon>
        <taxon>Oscillatoriales</taxon>
        <taxon>Laspinemataceae</taxon>
        <taxon>Laspinema</taxon>
        <taxon>Laspinema palackyanum</taxon>
    </lineage>
</organism>
<dbReference type="EMBL" id="JAMXFF010000011">
    <property type="protein sequence ID" value="MCT7966486.1"/>
    <property type="molecule type" value="Genomic_DNA"/>
</dbReference>
<protein>
    <submittedName>
        <fullName evidence="1">Uncharacterized protein</fullName>
    </submittedName>
</protein>
<name>A0ABT2MSG4_9CYAN</name>
<dbReference type="Proteomes" id="UP001525890">
    <property type="component" value="Unassembled WGS sequence"/>
</dbReference>
<reference evidence="1 2" key="1">
    <citation type="journal article" date="2022" name="Front. Microbiol.">
        <title>High genomic differentiation and limited gene flow indicate recent cryptic speciation within the genus Laspinema (cyanobacteria).</title>
        <authorList>
            <person name="Stanojkovic A."/>
            <person name="Skoupy S."/>
            <person name="Skaloud P."/>
            <person name="Dvorak P."/>
        </authorList>
    </citation>
    <scope>NUCLEOTIDE SEQUENCE [LARGE SCALE GENOMIC DNA]</scope>
    <source>
        <strain evidence="1 2">D2a</strain>
    </source>
</reference>
<evidence type="ECO:0000313" key="2">
    <source>
        <dbReference type="Proteomes" id="UP001525890"/>
    </source>
</evidence>
<evidence type="ECO:0000313" key="1">
    <source>
        <dbReference type="EMBL" id="MCT7966486.1"/>
    </source>
</evidence>